<dbReference type="InterPro" id="IPR042097">
    <property type="entry name" value="Aminopeptidase_N-like_N_sf"/>
</dbReference>
<dbReference type="InterPro" id="IPR024571">
    <property type="entry name" value="ERAP1-like_C_dom"/>
</dbReference>
<keyword evidence="10" id="KW-0862">Zinc</keyword>
<comment type="similarity">
    <text evidence="3">Belongs to the peptidase M1 family.</text>
</comment>
<evidence type="ECO:0000256" key="12">
    <source>
        <dbReference type="ARBA" id="ARBA00029811"/>
    </source>
</evidence>
<dbReference type="InterPro" id="IPR012778">
    <property type="entry name" value="Pept_M1_aminopeptidase"/>
</dbReference>
<dbReference type="NCBIfam" id="TIGR02412">
    <property type="entry name" value="pepN_strep_liv"/>
    <property type="match status" value="1"/>
</dbReference>
<dbReference type="EC" id="3.4.11.2" evidence="4"/>
<dbReference type="EMBL" id="JASXSX010000001">
    <property type="protein sequence ID" value="MDT3767448.1"/>
    <property type="molecule type" value="Genomic_DNA"/>
</dbReference>
<dbReference type="SUPFAM" id="SSF55486">
    <property type="entry name" value="Metalloproteases ('zincins'), catalytic domain"/>
    <property type="match status" value="1"/>
</dbReference>
<dbReference type="Gene3D" id="1.10.390.10">
    <property type="entry name" value="Neutral Protease Domain 2"/>
    <property type="match status" value="1"/>
</dbReference>
<dbReference type="PANTHER" id="PTHR11533">
    <property type="entry name" value="PROTEASE M1 ZINC METALLOPROTEASE"/>
    <property type="match status" value="1"/>
</dbReference>
<evidence type="ECO:0000259" key="16">
    <source>
        <dbReference type="Pfam" id="PF17900"/>
    </source>
</evidence>
<sequence length="849" mass="94187">MPGQNLTKEEAAVRSRAVTVYDYDIHLDLTGDDKTFQSTSTVQFDIAGADETFFDLIADEVTELTVNGEARPVDSFSDSRVHLTGLKDKNTVTVQATCRYMHTGEGLHRFTDPADGLDYCYSQFEVPDSRRVFAVFEQPDMKAQFTFHVRTPSEWVVFSNSPTPTPREENGSKVWDFSASEQISSYITAIVAGPYVGKTGTLTSADGRTIDLGVYCRQSLLEHLDAEWVMDVTRAGFKFFEREYGRAYPFRKYDQIFVPEYNAGAMENAGCVTFRDEYVYRSKPTAAQLENLANTVLHELAHMWFGDLVTMQWWNDLWLNESFAEFMSHLCLAEGTEQWQDAWTGFMARKDWGLTQDQLPSTHPIVAPIRDLEDVEVNFDGITYAKGAAVLRQLVSYVGRDQFFEGLRAYIAEHAWKNTTLPDLMGKLEAASGRDLRAWAKVWLEEAGVTLLSPVVETGEAGKIVRLAVKQEPFTPGSSLRPHRLAVAGYSLVDGQVQQVFHEELDVEGDETPVESAVGLPRPDLILVNDGDLAYAKIRLDEQSLAFATEHIAQFPSSLTRGVVLASAWDMVRDAQMPARQYIDMALSALTGEDSMMILNLLLRHINTAVSLYLPTDEREELANAVAQRLLLLARSAAAGTDAQRLLTAAAAARATKEQAGDIESLRTGEATLVGLPTDADMQWTLLLSSVRNGAAGETQIAQMTSTDQTLTGAQKAAQARASVADQGVKDKAFKDVVFDRDLSNDMRIALGRGYWANAIAAPELYRAHVPQYFDALREVWELNTNHTAQDIVLLGFPTMLAGRLADLDVVKAGYDWLDANEDAPAGLRRLVSEETAEAERAVKAQQCR</sequence>
<evidence type="ECO:0000259" key="15">
    <source>
        <dbReference type="Pfam" id="PF11838"/>
    </source>
</evidence>
<evidence type="ECO:0000256" key="6">
    <source>
        <dbReference type="ARBA" id="ARBA00022438"/>
    </source>
</evidence>
<feature type="domain" description="Peptidase M1 membrane alanine aminopeptidase" evidence="14">
    <location>
        <begin position="228"/>
        <end position="443"/>
    </location>
</feature>
<reference evidence="17 18" key="1">
    <citation type="submission" date="2023-06" db="EMBL/GenBank/DDBJ databases">
        <title>Draft genome sequence of Gleimia hominis type strain CCUG 57540T.</title>
        <authorList>
            <person name="Salva-Serra F."/>
            <person name="Cardew S."/>
            <person name="Jensie Markopoulos S."/>
            <person name="Ohlen M."/>
            <person name="Inganas E."/>
            <person name="Svensson-Stadler L."/>
            <person name="Moore E.R.B."/>
        </authorList>
    </citation>
    <scope>NUCLEOTIDE SEQUENCE [LARGE SCALE GENOMIC DNA]</scope>
    <source>
        <strain evidence="17 18">CCUG 57540</strain>
    </source>
</reference>
<evidence type="ECO:0000256" key="13">
    <source>
        <dbReference type="ARBA" id="ARBA00031533"/>
    </source>
</evidence>
<name>A0ABU3IB43_9ACTO</name>
<dbReference type="Gene3D" id="2.60.40.1730">
    <property type="entry name" value="tricorn interacting facor f3 domain"/>
    <property type="match status" value="1"/>
</dbReference>
<dbReference type="PANTHER" id="PTHR11533:SF174">
    <property type="entry name" value="PUROMYCIN-SENSITIVE AMINOPEPTIDASE-RELATED"/>
    <property type="match status" value="1"/>
</dbReference>
<evidence type="ECO:0000256" key="3">
    <source>
        <dbReference type="ARBA" id="ARBA00010136"/>
    </source>
</evidence>
<dbReference type="InterPro" id="IPR001930">
    <property type="entry name" value="Peptidase_M1"/>
</dbReference>
<keyword evidence="8" id="KW-0479">Metal-binding</keyword>
<dbReference type="Pfam" id="PF01433">
    <property type="entry name" value="Peptidase_M1"/>
    <property type="match status" value="1"/>
</dbReference>
<dbReference type="CDD" id="cd09602">
    <property type="entry name" value="M1_APN"/>
    <property type="match status" value="1"/>
</dbReference>
<dbReference type="Proteomes" id="UP001247542">
    <property type="component" value="Unassembled WGS sequence"/>
</dbReference>
<keyword evidence="7" id="KW-0645">Protease</keyword>
<evidence type="ECO:0000259" key="14">
    <source>
        <dbReference type="Pfam" id="PF01433"/>
    </source>
</evidence>
<dbReference type="InterPro" id="IPR050344">
    <property type="entry name" value="Peptidase_M1_aminopeptidases"/>
</dbReference>
<evidence type="ECO:0000256" key="4">
    <source>
        <dbReference type="ARBA" id="ARBA00012564"/>
    </source>
</evidence>
<dbReference type="Pfam" id="PF17900">
    <property type="entry name" value="Peptidase_M1_N"/>
    <property type="match status" value="1"/>
</dbReference>
<protein>
    <recommendedName>
        <fullName evidence="5">Aminopeptidase N</fullName>
        <ecNumber evidence="4">3.4.11.2</ecNumber>
    </recommendedName>
    <alternativeName>
        <fullName evidence="12">Alanine aminopeptidase</fullName>
    </alternativeName>
    <alternativeName>
        <fullName evidence="13">Lysyl aminopeptidase</fullName>
    </alternativeName>
</protein>
<comment type="catalytic activity">
    <reaction evidence="1">
        <text>Release of an N-terminal amino acid, Xaa-|-Yaa- from a peptide, amide or arylamide. Xaa is preferably Ala, but may be most amino acids including Pro (slow action). When a terminal hydrophobic residue is followed by a prolyl residue, the two may be released as an intact Xaa-Pro dipeptide.</text>
        <dbReference type="EC" id="3.4.11.2"/>
    </reaction>
</comment>
<accession>A0ABU3IB43</accession>
<evidence type="ECO:0000256" key="2">
    <source>
        <dbReference type="ARBA" id="ARBA00001947"/>
    </source>
</evidence>
<evidence type="ECO:0000313" key="18">
    <source>
        <dbReference type="Proteomes" id="UP001247542"/>
    </source>
</evidence>
<proteinExistence type="inferred from homology"/>
<dbReference type="InterPro" id="IPR027268">
    <property type="entry name" value="Peptidase_M4/M1_CTD_sf"/>
</dbReference>
<keyword evidence="6 17" id="KW-0031">Aminopeptidase</keyword>
<dbReference type="PRINTS" id="PR00756">
    <property type="entry name" value="ALADIPTASE"/>
</dbReference>
<evidence type="ECO:0000313" key="17">
    <source>
        <dbReference type="EMBL" id="MDT3767448.1"/>
    </source>
</evidence>
<evidence type="ECO:0000256" key="11">
    <source>
        <dbReference type="ARBA" id="ARBA00023049"/>
    </source>
</evidence>
<gene>
    <name evidence="17" type="primary">pepN</name>
    <name evidence="17" type="ORF">QS713_05140</name>
</gene>
<dbReference type="GO" id="GO:0016285">
    <property type="term" value="F:alanyl aminopeptidase activity"/>
    <property type="evidence" value="ECO:0007669"/>
    <property type="project" value="UniProtKB-EC"/>
</dbReference>
<feature type="domain" description="Aminopeptidase N-like N-terminal" evidence="16">
    <location>
        <begin position="23"/>
        <end position="187"/>
    </location>
</feature>
<dbReference type="SUPFAM" id="SSF63737">
    <property type="entry name" value="Leukotriene A4 hydrolase N-terminal domain"/>
    <property type="match status" value="1"/>
</dbReference>
<organism evidence="17 18">
    <name type="scientific">Gleimia hominis</name>
    <dbReference type="NCBI Taxonomy" id="595468"/>
    <lineage>
        <taxon>Bacteria</taxon>
        <taxon>Bacillati</taxon>
        <taxon>Actinomycetota</taxon>
        <taxon>Actinomycetes</taxon>
        <taxon>Actinomycetales</taxon>
        <taxon>Actinomycetaceae</taxon>
        <taxon>Gleimia</taxon>
    </lineage>
</organism>
<evidence type="ECO:0000256" key="5">
    <source>
        <dbReference type="ARBA" id="ARBA00015611"/>
    </source>
</evidence>
<keyword evidence="11" id="KW-0482">Metalloprotease</keyword>
<feature type="domain" description="ERAP1-like C-terminal" evidence="15">
    <location>
        <begin position="525"/>
        <end position="838"/>
    </location>
</feature>
<keyword evidence="18" id="KW-1185">Reference proteome</keyword>
<dbReference type="InterPro" id="IPR014782">
    <property type="entry name" value="Peptidase_M1_dom"/>
</dbReference>
<keyword evidence="9 17" id="KW-0378">Hydrolase</keyword>
<evidence type="ECO:0000256" key="7">
    <source>
        <dbReference type="ARBA" id="ARBA00022670"/>
    </source>
</evidence>
<evidence type="ECO:0000256" key="9">
    <source>
        <dbReference type="ARBA" id="ARBA00022801"/>
    </source>
</evidence>
<evidence type="ECO:0000256" key="8">
    <source>
        <dbReference type="ARBA" id="ARBA00022723"/>
    </source>
</evidence>
<comment type="cofactor">
    <cofactor evidence="2">
        <name>Zn(2+)</name>
        <dbReference type="ChEBI" id="CHEBI:29105"/>
    </cofactor>
</comment>
<dbReference type="Pfam" id="PF11838">
    <property type="entry name" value="ERAP1_C"/>
    <property type="match status" value="1"/>
</dbReference>
<dbReference type="InterPro" id="IPR045357">
    <property type="entry name" value="Aminopeptidase_N-like_N"/>
</dbReference>
<dbReference type="RefSeq" id="WP_313273017.1">
    <property type="nucleotide sequence ID" value="NZ_JASXSX010000001.1"/>
</dbReference>
<comment type="caution">
    <text evidence="17">The sequence shown here is derived from an EMBL/GenBank/DDBJ whole genome shotgun (WGS) entry which is preliminary data.</text>
</comment>
<evidence type="ECO:0000256" key="1">
    <source>
        <dbReference type="ARBA" id="ARBA00000098"/>
    </source>
</evidence>
<evidence type="ECO:0000256" key="10">
    <source>
        <dbReference type="ARBA" id="ARBA00022833"/>
    </source>
</evidence>